<dbReference type="SUPFAM" id="SSF48113">
    <property type="entry name" value="Heme-dependent peroxidases"/>
    <property type="match status" value="1"/>
</dbReference>
<dbReference type="STRING" id="1764295.A0A5B8MLC5"/>
<evidence type="ECO:0000313" key="4">
    <source>
        <dbReference type="EMBL" id="QDZ21428.1"/>
    </source>
</evidence>
<evidence type="ECO:0000256" key="2">
    <source>
        <dbReference type="RuleBase" id="RU004241"/>
    </source>
</evidence>
<proteinExistence type="inferred from homology"/>
<dbReference type="Proteomes" id="UP000316726">
    <property type="component" value="Chromosome 5"/>
</dbReference>
<keyword evidence="1" id="KW-0560">Oxidoreductase</keyword>
<keyword evidence="5" id="KW-1185">Reference proteome</keyword>
<dbReference type="GO" id="GO:0004601">
    <property type="term" value="F:peroxidase activity"/>
    <property type="evidence" value="ECO:0007669"/>
    <property type="project" value="InterPro"/>
</dbReference>
<evidence type="ECO:0000313" key="5">
    <source>
        <dbReference type="Proteomes" id="UP000316726"/>
    </source>
</evidence>
<dbReference type="PANTHER" id="PTHR31356">
    <property type="entry name" value="THYLAKOID LUMENAL 29 KDA PROTEIN, CHLOROPLASTIC-RELATED"/>
    <property type="match status" value="1"/>
</dbReference>
<dbReference type="GO" id="GO:0000302">
    <property type="term" value="P:response to reactive oxygen species"/>
    <property type="evidence" value="ECO:0007669"/>
    <property type="project" value="TreeGrafter"/>
</dbReference>
<dbReference type="Pfam" id="PF00141">
    <property type="entry name" value="peroxidase"/>
    <property type="match status" value="1"/>
</dbReference>
<dbReference type="GO" id="GO:0034599">
    <property type="term" value="P:cellular response to oxidative stress"/>
    <property type="evidence" value="ECO:0007669"/>
    <property type="project" value="InterPro"/>
</dbReference>
<comment type="similarity">
    <text evidence="2">Belongs to the peroxidase family.</text>
</comment>
<reference evidence="4 5" key="1">
    <citation type="submission" date="2018-07" db="EMBL/GenBank/DDBJ databases">
        <title>The complete nuclear genome of the prasinophyte Chloropicon primus (CCMP1205).</title>
        <authorList>
            <person name="Pombert J.-F."/>
            <person name="Otis C."/>
            <person name="Turmel M."/>
            <person name="Lemieux C."/>
        </authorList>
    </citation>
    <scope>NUCLEOTIDE SEQUENCE [LARGE SCALE GENOMIC DNA]</scope>
    <source>
        <strain evidence="4 5">CCMP1205</strain>
    </source>
</reference>
<evidence type="ECO:0000256" key="1">
    <source>
        <dbReference type="ARBA" id="ARBA00023002"/>
    </source>
</evidence>
<evidence type="ECO:0000259" key="3">
    <source>
        <dbReference type="Pfam" id="PF00141"/>
    </source>
</evidence>
<organism evidence="4 5">
    <name type="scientific">Chloropicon primus</name>
    <dbReference type="NCBI Taxonomy" id="1764295"/>
    <lineage>
        <taxon>Eukaryota</taxon>
        <taxon>Viridiplantae</taxon>
        <taxon>Chlorophyta</taxon>
        <taxon>Chloropicophyceae</taxon>
        <taxon>Chloropicales</taxon>
        <taxon>Chloropicaceae</taxon>
        <taxon>Chloropicon</taxon>
    </lineage>
</organism>
<dbReference type="Gene3D" id="1.10.520.10">
    <property type="match status" value="2"/>
</dbReference>
<dbReference type="OrthoDB" id="2113341at2759"/>
<dbReference type="GO" id="GO:0020037">
    <property type="term" value="F:heme binding"/>
    <property type="evidence" value="ECO:0007669"/>
    <property type="project" value="InterPro"/>
</dbReference>
<name>A0A5B8MLC5_9CHLO</name>
<dbReference type="PANTHER" id="PTHR31356:SF34">
    <property type="entry name" value="THYLAKOID LUMENAL 29 KDA PROTEIN, CHLOROPLASTIC"/>
    <property type="match status" value="1"/>
</dbReference>
<protein>
    <recommendedName>
        <fullName evidence="3">Plant heme peroxidase family profile domain-containing protein</fullName>
    </recommendedName>
</protein>
<dbReference type="InterPro" id="IPR010255">
    <property type="entry name" value="Haem_peroxidase_sf"/>
</dbReference>
<feature type="domain" description="Plant heme peroxidase family profile" evidence="3">
    <location>
        <begin position="105"/>
        <end position="281"/>
    </location>
</feature>
<sequence>MGMGLKGMGALRGRPCCVRACASKKGPSPTGSRKRDESFSTTRRDVVFALGLGLATTGGSSVALAEEGVAMTPVKSLPKGAKAQQRQEVLGLIKDAIKANVSDDYVKCLKLAFLDAVSYDKGAKTGGANGSIALFPDELKALGLDGELSTTVSQIKKAKEEVERASKFPLTISVADMIVFAAYYKVRSNFIKQIVDKAKDPTSANVILQGYGNDFPPPPLGRVDAEAPDGSSLSLSTADLAQRALGNGLTAGNVTALAACFPTGTLEEVESQLKEIDGKFAFYTKSYQQSRQTVTQTNYQIDFAAGFAKLSTLGAKFDVERYFHPIPKQGLPKKL</sequence>
<gene>
    <name evidence="4" type="ORF">A3770_05p39460</name>
</gene>
<dbReference type="InterPro" id="IPR002016">
    <property type="entry name" value="Haem_peroxidase"/>
</dbReference>
<dbReference type="GO" id="GO:0042744">
    <property type="term" value="P:hydrogen peroxide catabolic process"/>
    <property type="evidence" value="ECO:0007669"/>
    <property type="project" value="TreeGrafter"/>
</dbReference>
<dbReference type="EMBL" id="CP031038">
    <property type="protein sequence ID" value="QDZ21428.1"/>
    <property type="molecule type" value="Genomic_DNA"/>
</dbReference>
<dbReference type="InterPro" id="IPR044831">
    <property type="entry name" value="Ccp1-like"/>
</dbReference>
<accession>A0A5B8MLC5</accession>
<dbReference type="AlphaFoldDB" id="A0A5B8MLC5"/>